<feature type="region of interest" description="Disordered" evidence="1">
    <location>
        <begin position="93"/>
        <end position="118"/>
    </location>
</feature>
<protein>
    <submittedName>
        <fullName evidence="2">Uncharacterized protein</fullName>
    </submittedName>
</protein>
<dbReference type="Proteomes" id="UP000194457">
    <property type="component" value="Chromosome"/>
</dbReference>
<evidence type="ECO:0000313" key="2">
    <source>
        <dbReference type="EMBL" id="ART62377.1"/>
    </source>
</evidence>
<evidence type="ECO:0000256" key="1">
    <source>
        <dbReference type="SAM" id="MobiDB-lite"/>
    </source>
</evidence>
<accession>A0A240ULJ1</accession>
<keyword evidence="3" id="KW-1185">Reference proteome</keyword>
<organism evidence="2 3">
    <name type="scientific">Kushneria marisflavi</name>
    <dbReference type="NCBI Taxonomy" id="157779"/>
    <lineage>
        <taxon>Bacteria</taxon>
        <taxon>Pseudomonadati</taxon>
        <taxon>Pseudomonadota</taxon>
        <taxon>Gammaproteobacteria</taxon>
        <taxon>Oceanospirillales</taxon>
        <taxon>Halomonadaceae</taxon>
        <taxon>Kushneria</taxon>
    </lineage>
</organism>
<dbReference type="KEGG" id="kma:B9H00_04210"/>
<gene>
    <name evidence="2" type="ORF">B9H00_04210</name>
</gene>
<sequence>MMTRHQRNGLITLCLTGYINGCASSPPQTVPVMVPPPPMPRYLTQPLPAPQEIANIRTNQDLISLLTDYEQLRRRMNTDRESVRRLWENMALSASDEQLTEDEAFDGQDAEGGQSQAE</sequence>
<proteinExistence type="predicted"/>
<name>A0A240ULJ1_9GAMM</name>
<dbReference type="EMBL" id="CP021358">
    <property type="protein sequence ID" value="ART62377.1"/>
    <property type="molecule type" value="Genomic_DNA"/>
</dbReference>
<evidence type="ECO:0000313" key="3">
    <source>
        <dbReference type="Proteomes" id="UP000194457"/>
    </source>
</evidence>
<dbReference type="AlphaFoldDB" id="A0A240ULJ1"/>
<reference evidence="2 3" key="1">
    <citation type="submission" date="2017-05" db="EMBL/GenBank/DDBJ databases">
        <authorList>
            <person name="Song R."/>
            <person name="Chenine A.L."/>
            <person name="Ruprecht R.M."/>
        </authorList>
    </citation>
    <scope>NUCLEOTIDE SEQUENCE [LARGE SCALE GENOMIC DNA]</scope>
    <source>
        <strain evidence="2">SW32</strain>
    </source>
</reference>
<feature type="compositionally biased region" description="Acidic residues" evidence="1">
    <location>
        <begin position="98"/>
        <end position="109"/>
    </location>
</feature>